<keyword evidence="2" id="KW-0808">Transferase</keyword>
<keyword evidence="3" id="KW-1185">Reference proteome</keyword>
<dbReference type="Pfam" id="PF08241">
    <property type="entry name" value="Methyltransf_11"/>
    <property type="match status" value="1"/>
</dbReference>
<reference evidence="2 3" key="1">
    <citation type="submission" date="2023-07" db="EMBL/GenBank/DDBJ databases">
        <title>Genomic Encyclopedia of Type Strains, Phase IV (KMG-IV): sequencing the most valuable type-strain genomes for metagenomic binning, comparative biology and taxonomic classification.</title>
        <authorList>
            <person name="Goeker M."/>
        </authorList>
    </citation>
    <scope>NUCLEOTIDE SEQUENCE [LARGE SCALE GENOMIC DNA]</scope>
    <source>
        <strain evidence="2 3">DSM 5896</strain>
    </source>
</reference>
<dbReference type="GO" id="GO:0008168">
    <property type="term" value="F:methyltransferase activity"/>
    <property type="evidence" value="ECO:0007669"/>
    <property type="project" value="UniProtKB-KW"/>
</dbReference>
<dbReference type="PANTHER" id="PTHR43591">
    <property type="entry name" value="METHYLTRANSFERASE"/>
    <property type="match status" value="1"/>
</dbReference>
<dbReference type="EMBL" id="JAUSVK010000001">
    <property type="protein sequence ID" value="MDQ0395932.1"/>
    <property type="molecule type" value="Genomic_DNA"/>
</dbReference>
<proteinExistence type="predicted"/>
<feature type="domain" description="Methyltransferase type 11" evidence="1">
    <location>
        <begin position="50"/>
        <end position="146"/>
    </location>
</feature>
<evidence type="ECO:0000259" key="1">
    <source>
        <dbReference type="Pfam" id="PF08241"/>
    </source>
</evidence>
<dbReference type="PANTHER" id="PTHR43591:SF24">
    <property type="entry name" value="2-METHOXY-6-POLYPRENYL-1,4-BENZOQUINOL METHYLASE, MITOCHONDRIAL"/>
    <property type="match status" value="1"/>
</dbReference>
<accession>A0ABU0FMU1</accession>
<dbReference type="CDD" id="cd02440">
    <property type="entry name" value="AdoMet_MTases"/>
    <property type="match status" value="1"/>
</dbReference>
<dbReference type="RefSeq" id="WP_307435380.1">
    <property type="nucleotide sequence ID" value="NZ_JAUSVK010000001.1"/>
</dbReference>
<name>A0ABU0FMU1_9HYPH</name>
<keyword evidence="2" id="KW-0489">Methyltransferase</keyword>
<organism evidence="2 3">
    <name type="scientific">Labrys monachus</name>
    <dbReference type="NCBI Taxonomy" id="217067"/>
    <lineage>
        <taxon>Bacteria</taxon>
        <taxon>Pseudomonadati</taxon>
        <taxon>Pseudomonadota</taxon>
        <taxon>Alphaproteobacteria</taxon>
        <taxon>Hyphomicrobiales</taxon>
        <taxon>Xanthobacteraceae</taxon>
        <taxon>Labrys</taxon>
    </lineage>
</organism>
<comment type="caution">
    <text evidence="2">The sequence shown here is derived from an EMBL/GenBank/DDBJ whole genome shotgun (WGS) entry which is preliminary data.</text>
</comment>
<dbReference type="SUPFAM" id="SSF53335">
    <property type="entry name" value="S-adenosyl-L-methionine-dependent methyltransferases"/>
    <property type="match status" value="1"/>
</dbReference>
<sequence length="255" mass="27240">MARSAALETLVTHQFGSQAAAYVASVVHARGEDLEAMAAEVAAARPARVLDLGCGGGHVSFAASPFAGTVTAYDLSADMLAAVAGEAARRGLANIRTQQGSAEHLPFADGSFDMVMSRFSAHHWGDVPAALREAFRVAAEGGTLVFADVTAPPRPVSDTFLQTIEMLRDPSHVRDYTVAEWEAMLAAAGFTVTATRAMRLRLDFTSWIARMRTPPVFVEAIRALQAVTSAEVREHFAVEEDGTFTLDTAVFVAKR</sequence>
<gene>
    <name evidence="2" type="ORF">J3R73_005724</name>
</gene>
<protein>
    <submittedName>
        <fullName evidence="2">SAM-dependent methyltransferase</fullName>
    </submittedName>
</protein>
<evidence type="ECO:0000313" key="2">
    <source>
        <dbReference type="EMBL" id="MDQ0395932.1"/>
    </source>
</evidence>
<dbReference type="InterPro" id="IPR013216">
    <property type="entry name" value="Methyltransf_11"/>
</dbReference>
<evidence type="ECO:0000313" key="3">
    <source>
        <dbReference type="Proteomes" id="UP001237448"/>
    </source>
</evidence>
<dbReference type="Proteomes" id="UP001237448">
    <property type="component" value="Unassembled WGS sequence"/>
</dbReference>
<dbReference type="Gene3D" id="3.40.50.150">
    <property type="entry name" value="Vaccinia Virus protein VP39"/>
    <property type="match status" value="1"/>
</dbReference>
<dbReference type="InterPro" id="IPR029063">
    <property type="entry name" value="SAM-dependent_MTases_sf"/>
</dbReference>
<dbReference type="GO" id="GO:0032259">
    <property type="term" value="P:methylation"/>
    <property type="evidence" value="ECO:0007669"/>
    <property type="project" value="UniProtKB-KW"/>
</dbReference>